<evidence type="ECO:0000256" key="7">
    <source>
        <dbReference type="ARBA" id="ARBA00023186"/>
    </source>
</evidence>
<dbReference type="InterPro" id="IPR027304">
    <property type="entry name" value="Trigger_fact/SurA_dom_sf"/>
</dbReference>
<keyword evidence="12" id="KW-0963">Cytoplasm</keyword>
<evidence type="ECO:0000256" key="3">
    <source>
        <dbReference type="ARBA" id="ARBA00013194"/>
    </source>
</evidence>
<evidence type="ECO:0000256" key="15">
    <source>
        <dbReference type="SAM" id="Coils"/>
    </source>
</evidence>
<dbReference type="InterPro" id="IPR008880">
    <property type="entry name" value="Trigger_fac_C"/>
</dbReference>
<dbReference type="NCBIfam" id="TIGR00115">
    <property type="entry name" value="tig"/>
    <property type="match status" value="1"/>
</dbReference>
<keyword evidence="9 12" id="KW-0131">Cell cycle</keyword>
<dbReference type="Proteomes" id="UP000657421">
    <property type="component" value="Unassembled WGS sequence"/>
</dbReference>
<dbReference type="SUPFAM" id="SSF102735">
    <property type="entry name" value="Trigger factor ribosome-binding domain"/>
    <property type="match status" value="1"/>
</dbReference>
<evidence type="ECO:0000256" key="4">
    <source>
        <dbReference type="ARBA" id="ARBA00016902"/>
    </source>
</evidence>
<evidence type="ECO:0000313" key="17">
    <source>
        <dbReference type="EMBL" id="MBC8571625.1"/>
    </source>
</evidence>
<accession>A0ABR7N5E5</accession>
<protein>
    <recommendedName>
        <fullName evidence="4 12">Trigger factor</fullName>
        <shortName evidence="12">TF</shortName>
        <ecNumber evidence="3 12">5.2.1.8</ecNumber>
    </recommendedName>
    <alternativeName>
        <fullName evidence="11 12">PPIase</fullName>
    </alternativeName>
</protein>
<dbReference type="PROSITE" id="PS50059">
    <property type="entry name" value="FKBP_PPIASE"/>
    <property type="match status" value="1"/>
</dbReference>
<evidence type="ECO:0000313" key="18">
    <source>
        <dbReference type="Proteomes" id="UP000657421"/>
    </source>
</evidence>
<dbReference type="InterPro" id="IPR005215">
    <property type="entry name" value="Trig_fac"/>
</dbReference>
<dbReference type="HAMAP" id="MF_00303">
    <property type="entry name" value="Trigger_factor_Tig"/>
    <property type="match status" value="1"/>
</dbReference>
<evidence type="ECO:0000256" key="8">
    <source>
        <dbReference type="ARBA" id="ARBA00023235"/>
    </source>
</evidence>
<feature type="coiled-coil region" evidence="15">
    <location>
        <begin position="264"/>
        <end position="292"/>
    </location>
</feature>
<evidence type="ECO:0000256" key="9">
    <source>
        <dbReference type="ARBA" id="ARBA00023306"/>
    </source>
</evidence>
<keyword evidence="6 12" id="KW-0697">Rotamase</keyword>
<dbReference type="PIRSF" id="PIRSF003095">
    <property type="entry name" value="Trigger_factor"/>
    <property type="match status" value="1"/>
</dbReference>
<dbReference type="Pfam" id="PF05698">
    <property type="entry name" value="Trigger_C"/>
    <property type="match status" value="1"/>
</dbReference>
<keyword evidence="5 12" id="KW-0132">Cell division</keyword>
<dbReference type="GO" id="GO:0003755">
    <property type="term" value="F:peptidyl-prolyl cis-trans isomerase activity"/>
    <property type="evidence" value="ECO:0007669"/>
    <property type="project" value="UniProtKB-EC"/>
</dbReference>
<dbReference type="PANTHER" id="PTHR30560:SF3">
    <property type="entry name" value="TRIGGER FACTOR-LIKE PROTEIN TIG, CHLOROPLASTIC"/>
    <property type="match status" value="1"/>
</dbReference>
<evidence type="ECO:0000256" key="14">
    <source>
        <dbReference type="RuleBase" id="RU003914"/>
    </source>
</evidence>
<evidence type="ECO:0000256" key="6">
    <source>
        <dbReference type="ARBA" id="ARBA00023110"/>
    </source>
</evidence>
<comment type="similarity">
    <text evidence="2 12 14">Belongs to the FKBP-type PPIase family. Tig subfamily.</text>
</comment>
<evidence type="ECO:0000256" key="13">
    <source>
        <dbReference type="PROSITE-ProRule" id="PRU00277"/>
    </source>
</evidence>
<reference evidence="17 18" key="1">
    <citation type="submission" date="2020-08" db="EMBL/GenBank/DDBJ databases">
        <title>Genome public.</title>
        <authorList>
            <person name="Liu C."/>
            <person name="Sun Q."/>
        </authorList>
    </citation>
    <scope>NUCLEOTIDE SEQUENCE [LARGE SCALE GENOMIC DNA]</scope>
    <source>
        <strain evidence="17 18">NSJ-46</strain>
    </source>
</reference>
<dbReference type="InterPro" id="IPR008881">
    <property type="entry name" value="Trigger_fac_ribosome-bd_bac"/>
</dbReference>
<keyword evidence="15" id="KW-0175">Coiled coil</keyword>
<dbReference type="InterPro" id="IPR036611">
    <property type="entry name" value="Trigger_fac_ribosome-bd_sf"/>
</dbReference>
<dbReference type="Gene3D" id="3.30.70.1050">
    <property type="entry name" value="Trigger factor ribosome-binding domain"/>
    <property type="match status" value="1"/>
</dbReference>
<dbReference type="InterPro" id="IPR046357">
    <property type="entry name" value="PPIase_dom_sf"/>
</dbReference>
<dbReference type="Pfam" id="PF05697">
    <property type="entry name" value="Trigger_N"/>
    <property type="match status" value="1"/>
</dbReference>
<dbReference type="SUPFAM" id="SSF54534">
    <property type="entry name" value="FKBP-like"/>
    <property type="match status" value="1"/>
</dbReference>
<dbReference type="SUPFAM" id="SSF109998">
    <property type="entry name" value="Triger factor/SurA peptide-binding domain-like"/>
    <property type="match status" value="1"/>
</dbReference>
<proteinExistence type="inferred from homology"/>
<feature type="coiled-coil region" evidence="15">
    <location>
        <begin position="364"/>
        <end position="438"/>
    </location>
</feature>
<evidence type="ECO:0000256" key="2">
    <source>
        <dbReference type="ARBA" id="ARBA00005464"/>
    </source>
</evidence>
<evidence type="ECO:0000256" key="12">
    <source>
        <dbReference type="HAMAP-Rule" id="MF_00303"/>
    </source>
</evidence>
<evidence type="ECO:0000256" key="1">
    <source>
        <dbReference type="ARBA" id="ARBA00000971"/>
    </source>
</evidence>
<comment type="domain">
    <text evidence="12">Consists of 3 domains; the N-terminus binds the ribosome, the middle domain has PPIase activity, while the C-terminus has intrinsic chaperone activity on its own.</text>
</comment>
<gene>
    <name evidence="12" type="primary">tig</name>
    <name evidence="17" type="ORF">H8716_00780</name>
</gene>
<keyword evidence="8 12" id="KW-0413">Isomerase</keyword>
<keyword evidence="7 12" id="KW-0143">Chaperone</keyword>
<dbReference type="Pfam" id="PF00254">
    <property type="entry name" value="FKBP_C"/>
    <property type="match status" value="1"/>
</dbReference>
<comment type="caution">
    <text evidence="17">The sequence shown here is derived from an EMBL/GenBank/DDBJ whole genome shotgun (WGS) entry which is preliminary data.</text>
</comment>
<comment type="subcellular location">
    <subcellularLocation>
        <location evidence="12">Cytoplasm</location>
    </subcellularLocation>
    <text evidence="12">About half TF is bound to the ribosome near the polypeptide exit tunnel while the other half is free in the cytoplasm.</text>
</comment>
<dbReference type="EC" id="5.2.1.8" evidence="3 12"/>
<dbReference type="Gene3D" id="3.10.50.40">
    <property type="match status" value="1"/>
</dbReference>
<dbReference type="InterPro" id="IPR037041">
    <property type="entry name" value="Trigger_fac_C_sf"/>
</dbReference>
<feature type="domain" description="PPIase FKBP-type" evidence="16">
    <location>
        <begin position="163"/>
        <end position="245"/>
    </location>
</feature>
<dbReference type="RefSeq" id="WP_249306553.1">
    <property type="nucleotide sequence ID" value="NZ_JACRSZ010000001.1"/>
</dbReference>
<evidence type="ECO:0000256" key="10">
    <source>
        <dbReference type="ARBA" id="ARBA00024849"/>
    </source>
</evidence>
<comment type="catalytic activity">
    <reaction evidence="1 12 13">
        <text>[protein]-peptidylproline (omega=180) = [protein]-peptidylproline (omega=0)</text>
        <dbReference type="Rhea" id="RHEA:16237"/>
        <dbReference type="Rhea" id="RHEA-COMP:10747"/>
        <dbReference type="Rhea" id="RHEA-COMP:10748"/>
        <dbReference type="ChEBI" id="CHEBI:83833"/>
        <dbReference type="ChEBI" id="CHEBI:83834"/>
        <dbReference type="EC" id="5.2.1.8"/>
    </reaction>
</comment>
<name>A0ABR7N5E5_9FIRM</name>
<dbReference type="Gene3D" id="1.10.3120.10">
    <property type="entry name" value="Trigger factor, C-terminal domain"/>
    <property type="match status" value="1"/>
</dbReference>
<dbReference type="EMBL" id="JACRSZ010000001">
    <property type="protein sequence ID" value="MBC8571625.1"/>
    <property type="molecule type" value="Genomic_DNA"/>
</dbReference>
<organism evidence="17 18">
    <name type="scientific">Jingyaoa shaoxingensis</name>
    <dbReference type="NCBI Taxonomy" id="2763671"/>
    <lineage>
        <taxon>Bacteria</taxon>
        <taxon>Bacillati</taxon>
        <taxon>Bacillota</taxon>
        <taxon>Clostridia</taxon>
        <taxon>Lachnospirales</taxon>
        <taxon>Lachnospiraceae</taxon>
        <taxon>Jingyaoa</taxon>
    </lineage>
</organism>
<sequence length="439" mass="49034">MSLKVENLEHNMAKLTIEVSAEEFEEAIKHAYVKNKNKINIHGFRKGKAPQAMIEKMYGAGIFYEDAANELIPKAYDAEIENCDLDLVSQPKIDVVQIEKGKPFIFTAEVAVKPEVTLGAYEGVEVPKTEINVTDEEVDAEVDKEREKNSRTIAVEDRGVENGDMIKLDFDGSVDGVAFDGGKAENYDLTVGSGSFIPGFEDQLVGVKAGEEKEVKVTFPEDYHAKDLAGKEAVFKCKVNEIKVKELPEANDEFAQDVSEFDTLAEYKEDLKKKLTERKETAAKNAKEAAAVEAAVANAEMDIPDAMVDGQVRQMANDFARRIQSQGLTVDQYFQFTGMTAEKLMDQMKPEALKRIKNSLVLEAIAAKENFEIAEEKIEEELKKMSEAYKMEVDKIKEALGESGLDQMKADLKIQAAVDFIRDKAKEVEKKAEEEKKED</sequence>
<dbReference type="PANTHER" id="PTHR30560">
    <property type="entry name" value="TRIGGER FACTOR CHAPERONE AND PEPTIDYL-PROLYL CIS/TRANS ISOMERASE"/>
    <property type="match status" value="1"/>
</dbReference>
<evidence type="ECO:0000256" key="11">
    <source>
        <dbReference type="ARBA" id="ARBA00029986"/>
    </source>
</evidence>
<evidence type="ECO:0000256" key="5">
    <source>
        <dbReference type="ARBA" id="ARBA00022618"/>
    </source>
</evidence>
<evidence type="ECO:0000259" key="16">
    <source>
        <dbReference type="PROSITE" id="PS50059"/>
    </source>
</evidence>
<comment type="function">
    <text evidence="10 12">Involved in protein export. Acts as a chaperone by maintaining the newly synthesized protein in an open conformation. Functions as a peptidyl-prolyl cis-trans isomerase.</text>
</comment>
<keyword evidence="18" id="KW-1185">Reference proteome</keyword>
<dbReference type="InterPro" id="IPR001179">
    <property type="entry name" value="PPIase_FKBP_dom"/>
</dbReference>